<organism evidence="2 3">
    <name type="scientific">Desulfallas thermosapovorans DSM 6562</name>
    <dbReference type="NCBI Taxonomy" id="1121431"/>
    <lineage>
        <taxon>Bacteria</taxon>
        <taxon>Bacillati</taxon>
        <taxon>Bacillota</taxon>
        <taxon>Clostridia</taxon>
        <taxon>Eubacteriales</taxon>
        <taxon>Desulfallaceae</taxon>
        <taxon>Desulfallas</taxon>
    </lineage>
</organism>
<gene>
    <name evidence="2" type="ORF">LX24_00915</name>
</gene>
<dbReference type="Gene3D" id="3.40.630.30">
    <property type="match status" value="1"/>
</dbReference>
<sequence length="375" mass="42162">MGFLSMEGINIRFIQPEDGEACNEFHNNFYGKNRTLAQWNWEFLHSGLPDIPFVIAEKDRRVLGTLAQIPTRMIDEEGEFLTGKSEEALLDPVIRGTGIYPALFDKIFSYMESQGVLVVWGFTPAIKANKRAGFEVHTSIGQLFFPLHGDAVNALLKNNLSSPIKTRGIKMLCSLAGVFSSAVLCCSGWRINRSLARDIRIQTLSAPPRECADLCRAFVRQWGGTTVLRDEAFLRWRIFENPHLRATFRAAYLNNRLLGWVAYALDDNSVGHIVDIIAASKQLHPKNIETVVAALLIDAVVKLRKTGALGVRAWKVNNHPFDNLVARAARKVGFYYIPRGEWMVLHYLQGAAARPSLQSLDNWYINRIYTEGVLG</sequence>
<evidence type="ECO:0000313" key="2">
    <source>
        <dbReference type="EMBL" id="TYO96448.1"/>
    </source>
</evidence>
<reference evidence="2 3" key="1">
    <citation type="submission" date="2019-07" db="EMBL/GenBank/DDBJ databases">
        <title>Genomic Encyclopedia of Type Strains, Phase I: the one thousand microbial genomes (KMG-I) project.</title>
        <authorList>
            <person name="Kyrpides N."/>
        </authorList>
    </citation>
    <scope>NUCLEOTIDE SEQUENCE [LARGE SCALE GENOMIC DNA]</scope>
    <source>
        <strain evidence="2 3">DSM 6562</strain>
    </source>
</reference>
<dbReference type="Pfam" id="PF13527">
    <property type="entry name" value="Acetyltransf_9"/>
    <property type="match status" value="1"/>
</dbReference>
<keyword evidence="3" id="KW-1185">Reference proteome</keyword>
<dbReference type="PROSITE" id="PS51186">
    <property type="entry name" value="GNAT"/>
    <property type="match status" value="1"/>
</dbReference>
<name>A0A5S4ZU61_9FIRM</name>
<comment type="caution">
    <text evidence="2">The sequence shown here is derived from an EMBL/GenBank/DDBJ whole genome shotgun (WGS) entry which is preliminary data.</text>
</comment>
<dbReference type="EMBL" id="VNHM01000004">
    <property type="protein sequence ID" value="TYO96448.1"/>
    <property type="molecule type" value="Genomic_DNA"/>
</dbReference>
<proteinExistence type="predicted"/>
<dbReference type="GO" id="GO:0016747">
    <property type="term" value="F:acyltransferase activity, transferring groups other than amino-acyl groups"/>
    <property type="evidence" value="ECO:0007669"/>
    <property type="project" value="InterPro"/>
</dbReference>
<dbReference type="InterPro" id="IPR000182">
    <property type="entry name" value="GNAT_dom"/>
</dbReference>
<keyword evidence="2" id="KW-0808">Transferase</keyword>
<dbReference type="AlphaFoldDB" id="A0A5S4ZU61"/>
<dbReference type="SUPFAM" id="SSF55729">
    <property type="entry name" value="Acyl-CoA N-acyltransferases (Nat)"/>
    <property type="match status" value="1"/>
</dbReference>
<protein>
    <submittedName>
        <fullName evidence="2">Acetyltransferase (GNAT) family protein</fullName>
    </submittedName>
</protein>
<evidence type="ECO:0000259" key="1">
    <source>
        <dbReference type="PROSITE" id="PS51186"/>
    </source>
</evidence>
<feature type="domain" description="N-acetyltransferase" evidence="1">
    <location>
        <begin position="9"/>
        <end position="159"/>
    </location>
</feature>
<dbReference type="InterPro" id="IPR016181">
    <property type="entry name" value="Acyl_CoA_acyltransferase"/>
</dbReference>
<evidence type="ECO:0000313" key="3">
    <source>
        <dbReference type="Proteomes" id="UP000323166"/>
    </source>
</evidence>
<dbReference type="Proteomes" id="UP000323166">
    <property type="component" value="Unassembled WGS sequence"/>
</dbReference>
<accession>A0A5S4ZU61</accession>